<organism evidence="1 2">
    <name type="scientific">Chondrus crispus</name>
    <name type="common">Carrageen Irish moss</name>
    <name type="synonym">Polymorpha crispa</name>
    <dbReference type="NCBI Taxonomy" id="2769"/>
    <lineage>
        <taxon>Eukaryota</taxon>
        <taxon>Rhodophyta</taxon>
        <taxon>Florideophyceae</taxon>
        <taxon>Rhodymeniophycidae</taxon>
        <taxon>Gigartinales</taxon>
        <taxon>Gigartinaceae</taxon>
        <taxon>Chondrus</taxon>
    </lineage>
</organism>
<dbReference type="EMBL" id="HG001808">
    <property type="protein sequence ID" value="CDF36935.1"/>
    <property type="molecule type" value="Genomic_DNA"/>
</dbReference>
<keyword evidence="2" id="KW-1185">Reference proteome</keyword>
<dbReference type="KEGG" id="ccp:CHC_T00004931001"/>
<sequence>MRVLPRSVKCDCPLSFRASSPIPTLFRCVLGRQPKHGGRLSLRSIKWKLSLRFYTTQLRSASVIRTRKPFVALTPVYL</sequence>
<dbReference type="GeneID" id="17324471"/>
<gene>
    <name evidence="1" type="ORF">CHC_T00004931001</name>
</gene>
<dbReference type="RefSeq" id="XP_005716754.1">
    <property type="nucleotide sequence ID" value="XM_005716697.1"/>
</dbReference>
<protein>
    <submittedName>
        <fullName evidence="1">Uncharacterized protein</fullName>
    </submittedName>
</protein>
<dbReference type="Gramene" id="CDF36935">
    <property type="protein sequence ID" value="CDF36935"/>
    <property type="gene ID" value="CHC_T00004931001"/>
</dbReference>
<dbReference type="Proteomes" id="UP000012073">
    <property type="component" value="Unassembled WGS sequence"/>
</dbReference>
<dbReference type="AlphaFoldDB" id="R7QHN4"/>
<proteinExistence type="predicted"/>
<evidence type="ECO:0000313" key="2">
    <source>
        <dbReference type="Proteomes" id="UP000012073"/>
    </source>
</evidence>
<name>R7QHN4_CHOCR</name>
<evidence type="ECO:0000313" key="1">
    <source>
        <dbReference type="EMBL" id="CDF36935.1"/>
    </source>
</evidence>
<reference evidence="2" key="1">
    <citation type="journal article" date="2013" name="Proc. Natl. Acad. Sci. U.S.A.">
        <title>Genome structure and metabolic features in the red seaweed Chondrus crispus shed light on evolution of the Archaeplastida.</title>
        <authorList>
            <person name="Collen J."/>
            <person name="Porcel B."/>
            <person name="Carre W."/>
            <person name="Ball S.G."/>
            <person name="Chaparro C."/>
            <person name="Tonon T."/>
            <person name="Barbeyron T."/>
            <person name="Michel G."/>
            <person name="Noel B."/>
            <person name="Valentin K."/>
            <person name="Elias M."/>
            <person name="Artiguenave F."/>
            <person name="Arun A."/>
            <person name="Aury J.M."/>
            <person name="Barbosa-Neto J.F."/>
            <person name="Bothwell J.H."/>
            <person name="Bouget F.Y."/>
            <person name="Brillet L."/>
            <person name="Cabello-Hurtado F."/>
            <person name="Capella-Gutierrez S."/>
            <person name="Charrier B."/>
            <person name="Cladiere L."/>
            <person name="Cock J.M."/>
            <person name="Coelho S.M."/>
            <person name="Colleoni C."/>
            <person name="Czjzek M."/>
            <person name="Da Silva C."/>
            <person name="Delage L."/>
            <person name="Denoeud F."/>
            <person name="Deschamps P."/>
            <person name="Dittami S.M."/>
            <person name="Gabaldon T."/>
            <person name="Gachon C.M."/>
            <person name="Groisillier A."/>
            <person name="Herve C."/>
            <person name="Jabbari K."/>
            <person name="Katinka M."/>
            <person name="Kloareg B."/>
            <person name="Kowalczyk N."/>
            <person name="Labadie K."/>
            <person name="Leblanc C."/>
            <person name="Lopez P.J."/>
            <person name="McLachlan D.H."/>
            <person name="Meslet-Cladiere L."/>
            <person name="Moustafa A."/>
            <person name="Nehr Z."/>
            <person name="Nyvall Collen P."/>
            <person name="Panaud O."/>
            <person name="Partensky F."/>
            <person name="Poulain J."/>
            <person name="Rensing S.A."/>
            <person name="Rousvoal S."/>
            <person name="Samson G."/>
            <person name="Symeonidi A."/>
            <person name="Weissenbach J."/>
            <person name="Zambounis A."/>
            <person name="Wincker P."/>
            <person name="Boyen C."/>
        </authorList>
    </citation>
    <scope>NUCLEOTIDE SEQUENCE [LARGE SCALE GENOMIC DNA]</scope>
    <source>
        <strain evidence="2">cv. Stackhouse</strain>
    </source>
</reference>
<accession>R7QHN4</accession>